<accession>A0ABP3RTW1</accession>
<gene>
    <name evidence="5" type="ORF">GCM10008943_34000</name>
</gene>
<dbReference type="RefSeq" id="WP_343808560.1">
    <property type="nucleotide sequence ID" value="NZ_BAAADE010000028.1"/>
</dbReference>
<reference evidence="6" key="1">
    <citation type="journal article" date="2019" name="Int. J. Syst. Evol. Microbiol.">
        <title>The Global Catalogue of Microorganisms (GCM) 10K type strain sequencing project: providing services to taxonomists for standard genome sequencing and annotation.</title>
        <authorList>
            <consortium name="The Broad Institute Genomics Platform"/>
            <consortium name="The Broad Institute Genome Sequencing Center for Infectious Disease"/>
            <person name="Wu L."/>
            <person name="Ma J."/>
        </authorList>
    </citation>
    <scope>NUCLEOTIDE SEQUENCE [LARGE SCALE GENOMIC DNA]</scope>
    <source>
        <strain evidence="6">JCM 15115</strain>
    </source>
</reference>
<dbReference type="Proteomes" id="UP001424441">
    <property type="component" value="Unassembled WGS sequence"/>
</dbReference>
<evidence type="ECO:0000313" key="6">
    <source>
        <dbReference type="Proteomes" id="UP001424441"/>
    </source>
</evidence>
<dbReference type="InterPro" id="IPR005053">
    <property type="entry name" value="MobA_MobL"/>
</dbReference>
<sequence>MAIYHLRATMISRSQGRSATAASAYRAAERIEDHRTGLVFDYERRSGVEHTHILAPENAPEWVHNRAELWNAVEAAETRKNSQVAREVRIALPHEFSQSERIEAITAFCNEHFVSRGMVADIAWHSPGQDGDERNYHAHIMLTTREITAEGFTTKNRDWNKVELLEEWREGWANTVNSCFERNNLIERIDHRTLAEQREEALERAAHAEEHGDRDIQVAQTLRALELDRRPLPQLSVGAWQMKERGEDIETVRKWYDVKAATLEIKETVQEIAGYFREVMGRGKEHVSSLADRVREAASSMDFSAYAERAMDVVKGFRQEEQHEQREVEKQAQQLENERLEQERSSHSCGFSHEM</sequence>
<protein>
    <recommendedName>
        <fullName evidence="4">MobA/MobL protein domain-containing protein</fullName>
    </recommendedName>
</protein>
<keyword evidence="2" id="KW-0184">Conjugation</keyword>
<evidence type="ECO:0000313" key="5">
    <source>
        <dbReference type="EMBL" id="GAA0616539.1"/>
    </source>
</evidence>
<dbReference type="EMBL" id="BAAADE010000028">
    <property type="protein sequence ID" value="GAA0616539.1"/>
    <property type="molecule type" value="Genomic_DNA"/>
</dbReference>
<organism evidence="5 6">
    <name type="scientific">Paenochrobactrum glaciei</name>
    <dbReference type="NCBI Taxonomy" id="486407"/>
    <lineage>
        <taxon>Bacteria</taxon>
        <taxon>Pseudomonadati</taxon>
        <taxon>Pseudomonadota</taxon>
        <taxon>Alphaproteobacteria</taxon>
        <taxon>Hyphomicrobiales</taxon>
        <taxon>Brucellaceae</taxon>
        <taxon>Paenochrobactrum</taxon>
    </lineage>
</organism>
<evidence type="ECO:0000256" key="1">
    <source>
        <dbReference type="ARBA" id="ARBA00010873"/>
    </source>
</evidence>
<keyword evidence="6" id="KW-1185">Reference proteome</keyword>
<dbReference type="Gene3D" id="3.30.930.30">
    <property type="match status" value="1"/>
</dbReference>
<feature type="region of interest" description="Disordered" evidence="3">
    <location>
        <begin position="336"/>
        <end position="355"/>
    </location>
</feature>
<feature type="domain" description="MobA/MobL protein" evidence="4">
    <location>
        <begin position="17"/>
        <end position="199"/>
    </location>
</feature>
<name>A0ABP3RTW1_9HYPH</name>
<evidence type="ECO:0000256" key="2">
    <source>
        <dbReference type="ARBA" id="ARBA00022971"/>
    </source>
</evidence>
<comment type="caution">
    <text evidence="5">The sequence shown here is derived from an EMBL/GenBank/DDBJ whole genome shotgun (WGS) entry which is preliminary data.</text>
</comment>
<evidence type="ECO:0000256" key="3">
    <source>
        <dbReference type="SAM" id="MobiDB-lite"/>
    </source>
</evidence>
<proteinExistence type="inferred from homology"/>
<comment type="similarity">
    <text evidence="1">Belongs to the MobA/MobL family.</text>
</comment>
<evidence type="ECO:0000259" key="4">
    <source>
        <dbReference type="Pfam" id="PF03389"/>
    </source>
</evidence>
<feature type="compositionally biased region" description="Basic and acidic residues" evidence="3">
    <location>
        <begin position="336"/>
        <end position="346"/>
    </location>
</feature>
<dbReference type="Pfam" id="PF03389">
    <property type="entry name" value="MobA_MobL"/>
    <property type="match status" value="1"/>
</dbReference>
<dbReference type="NCBIfam" id="NF041496">
    <property type="entry name" value="MobQ"/>
    <property type="match status" value="1"/>
</dbReference>